<evidence type="ECO:0000313" key="1">
    <source>
        <dbReference type="EMBL" id="TSJ41035.1"/>
    </source>
</evidence>
<dbReference type="OrthoDB" id="798828at2"/>
<comment type="caution">
    <text evidence="1">The sequence shown here is derived from an EMBL/GenBank/DDBJ whole genome shotgun (WGS) entry which is preliminary data.</text>
</comment>
<protein>
    <submittedName>
        <fullName evidence="1">Uncharacterized protein</fullName>
    </submittedName>
</protein>
<evidence type="ECO:0000313" key="2">
    <source>
        <dbReference type="Proteomes" id="UP000318733"/>
    </source>
</evidence>
<name>A0A556MMD7_9SPHI</name>
<reference evidence="1 2" key="1">
    <citation type="submission" date="2019-07" db="EMBL/GenBank/DDBJ databases">
        <authorList>
            <person name="Huq M.A."/>
        </authorList>
    </citation>
    <scope>NUCLEOTIDE SEQUENCE [LARGE SCALE GENOMIC DNA]</scope>
    <source>
        <strain evidence="1 2">MAH-19</strain>
    </source>
</reference>
<proteinExistence type="predicted"/>
<gene>
    <name evidence="1" type="ORF">FO440_14980</name>
</gene>
<accession>A0A556MMD7</accession>
<dbReference type="RefSeq" id="WP_144249073.1">
    <property type="nucleotide sequence ID" value="NZ_VLPK01000002.1"/>
</dbReference>
<dbReference type="Proteomes" id="UP000318733">
    <property type="component" value="Unassembled WGS sequence"/>
</dbReference>
<keyword evidence="2" id="KW-1185">Reference proteome</keyword>
<dbReference type="AlphaFoldDB" id="A0A556MMD7"/>
<sequence>MENVIRITIDGDDANRHPCRLVEKLNNQNGKMIYHFHDELSGSNFSLCKHGSGWRLLTGELPQKDCIRKIGDYLDGIDQH</sequence>
<dbReference type="EMBL" id="VLPK01000002">
    <property type="protein sequence ID" value="TSJ41035.1"/>
    <property type="molecule type" value="Genomic_DNA"/>
</dbReference>
<organism evidence="1 2">
    <name type="scientific">Mucilaginibacter corticis</name>
    <dbReference type="NCBI Taxonomy" id="2597670"/>
    <lineage>
        <taxon>Bacteria</taxon>
        <taxon>Pseudomonadati</taxon>
        <taxon>Bacteroidota</taxon>
        <taxon>Sphingobacteriia</taxon>
        <taxon>Sphingobacteriales</taxon>
        <taxon>Sphingobacteriaceae</taxon>
        <taxon>Mucilaginibacter</taxon>
    </lineage>
</organism>